<dbReference type="Gene3D" id="3.40.50.10420">
    <property type="entry name" value="NagB/RpiA/CoA transferase-like"/>
    <property type="match status" value="1"/>
</dbReference>
<dbReference type="EC" id="6.3.3.2" evidence="4"/>
<dbReference type="SUPFAM" id="SSF100950">
    <property type="entry name" value="NagB/RpiA/CoA transferase-like"/>
    <property type="match status" value="1"/>
</dbReference>
<evidence type="ECO:0000313" key="5">
    <source>
        <dbReference type="EMBL" id="MBD1547755.1"/>
    </source>
</evidence>
<dbReference type="InterPro" id="IPR037171">
    <property type="entry name" value="NagB/RpiA_transferase-like"/>
</dbReference>
<protein>
    <recommendedName>
        <fullName evidence="4">5-formyltetrahydrofolate cyclo-ligase</fullName>
        <ecNumber evidence="4">6.3.3.2</ecNumber>
    </recommendedName>
</protein>
<dbReference type="RefSeq" id="WP_190292512.1">
    <property type="nucleotide sequence ID" value="NZ_JABFCZ010000017.1"/>
</dbReference>
<gene>
    <name evidence="5" type="ORF">HK439_15920</name>
</gene>
<sequence length="220" mass="24371">MSDPTYASPPCFAHEIDGGWNGFEPVDSQTASDVARWRKAERERLIAARLSVPVEERRSTAQAVVAVLDGFVAQFSRPVIGLYWPFRGELDLRPWMADLCKRGARVALPVVVEMGRPLQFREWHPGCRMERGVWNIPIPADGGEISPAIVISPVVGADRAGYRLGYGGGFYDRTLAALPVKPLTIGVGHPAAEIKTIFPQPHDVPFDWMILGHECRERST</sequence>
<dbReference type="InterPro" id="IPR002698">
    <property type="entry name" value="FTHF_cligase"/>
</dbReference>
<dbReference type="GO" id="GO:0046872">
    <property type="term" value="F:metal ion binding"/>
    <property type="evidence" value="ECO:0007669"/>
    <property type="project" value="UniProtKB-KW"/>
</dbReference>
<dbReference type="GO" id="GO:0005524">
    <property type="term" value="F:ATP binding"/>
    <property type="evidence" value="ECO:0007669"/>
    <property type="project" value="UniProtKB-KW"/>
</dbReference>
<evidence type="ECO:0000256" key="1">
    <source>
        <dbReference type="ARBA" id="ARBA00010638"/>
    </source>
</evidence>
<comment type="caution">
    <text evidence="5">The sequence shown here is derived from an EMBL/GenBank/DDBJ whole genome shotgun (WGS) entry which is preliminary data.</text>
</comment>
<accession>A0A926P0U6</accession>
<comment type="cofactor">
    <cofactor evidence="4">
        <name>Mg(2+)</name>
        <dbReference type="ChEBI" id="CHEBI:18420"/>
    </cofactor>
</comment>
<keyword evidence="4" id="KW-0479">Metal-binding</keyword>
<organism evidence="5 6">
    <name type="scientific">Roseibium aggregatum</name>
    <dbReference type="NCBI Taxonomy" id="187304"/>
    <lineage>
        <taxon>Bacteria</taxon>
        <taxon>Pseudomonadati</taxon>
        <taxon>Pseudomonadota</taxon>
        <taxon>Alphaproteobacteria</taxon>
        <taxon>Hyphomicrobiales</taxon>
        <taxon>Stappiaceae</taxon>
        <taxon>Roseibium</taxon>
    </lineage>
</organism>
<dbReference type="InterPro" id="IPR024185">
    <property type="entry name" value="FTHF_cligase-like_sf"/>
</dbReference>
<evidence type="ECO:0000256" key="4">
    <source>
        <dbReference type="RuleBase" id="RU361279"/>
    </source>
</evidence>
<dbReference type="GO" id="GO:0030272">
    <property type="term" value="F:5-formyltetrahydrofolate cyclo-ligase activity"/>
    <property type="evidence" value="ECO:0007669"/>
    <property type="project" value="UniProtKB-EC"/>
</dbReference>
<dbReference type="Pfam" id="PF01812">
    <property type="entry name" value="5-FTHF_cyc-lig"/>
    <property type="match status" value="1"/>
</dbReference>
<dbReference type="PANTHER" id="PTHR23407">
    <property type="entry name" value="ATPASE INHIBITOR/5-FORMYLTETRAHYDROFOLATE CYCLO-LIGASE"/>
    <property type="match status" value="1"/>
</dbReference>
<keyword evidence="5" id="KW-0436">Ligase</keyword>
<dbReference type="GO" id="GO:0035999">
    <property type="term" value="P:tetrahydrofolate interconversion"/>
    <property type="evidence" value="ECO:0007669"/>
    <property type="project" value="TreeGrafter"/>
</dbReference>
<evidence type="ECO:0000256" key="2">
    <source>
        <dbReference type="ARBA" id="ARBA00022741"/>
    </source>
</evidence>
<evidence type="ECO:0000313" key="6">
    <source>
        <dbReference type="Proteomes" id="UP000598467"/>
    </source>
</evidence>
<evidence type="ECO:0000256" key="3">
    <source>
        <dbReference type="ARBA" id="ARBA00022840"/>
    </source>
</evidence>
<reference evidence="5" key="1">
    <citation type="submission" date="2020-05" db="EMBL/GenBank/DDBJ databases">
        <title>Identification of trans-AT polyketide cluster in two marine bacteria, producers of a novel glutaramide-containing polyketide sesbanimide D and analogs.</title>
        <authorList>
            <person name="Kacar D."/>
            <person name="Rodriguez P."/>
            <person name="Canedo L."/>
            <person name="Gonzalez E."/>
            <person name="Galan B."/>
            <person name="De La Calle F."/>
            <person name="Garcia J.L."/>
        </authorList>
    </citation>
    <scope>NUCLEOTIDE SEQUENCE</scope>
    <source>
        <strain evidence="5">PHM038</strain>
    </source>
</reference>
<dbReference type="Proteomes" id="UP000598467">
    <property type="component" value="Unassembled WGS sequence"/>
</dbReference>
<dbReference type="GO" id="GO:0009396">
    <property type="term" value="P:folic acid-containing compound biosynthetic process"/>
    <property type="evidence" value="ECO:0007669"/>
    <property type="project" value="TreeGrafter"/>
</dbReference>
<keyword evidence="3 4" id="KW-0067">ATP-binding</keyword>
<comment type="catalytic activity">
    <reaction evidence="4">
        <text>(6S)-5-formyl-5,6,7,8-tetrahydrofolate + ATP = (6R)-5,10-methenyltetrahydrofolate + ADP + phosphate</text>
        <dbReference type="Rhea" id="RHEA:10488"/>
        <dbReference type="ChEBI" id="CHEBI:30616"/>
        <dbReference type="ChEBI" id="CHEBI:43474"/>
        <dbReference type="ChEBI" id="CHEBI:57455"/>
        <dbReference type="ChEBI" id="CHEBI:57457"/>
        <dbReference type="ChEBI" id="CHEBI:456216"/>
        <dbReference type="EC" id="6.3.3.2"/>
    </reaction>
</comment>
<dbReference type="EMBL" id="JABFCZ010000017">
    <property type="protein sequence ID" value="MBD1547755.1"/>
    <property type="molecule type" value="Genomic_DNA"/>
</dbReference>
<keyword evidence="4" id="KW-0460">Magnesium</keyword>
<dbReference type="NCBIfam" id="TIGR02727">
    <property type="entry name" value="MTHFS_bact"/>
    <property type="match status" value="1"/>
</dbReference>
<name>A0A926P0U6_9HYPH</name>
<dbReference type="AlphaFoldDB" id="A0A926P0U6"/>
<keyword evidence="2 4" id="KW-0547">Nucleotide-binding</keyword>
<proteinExistence type="inferred from homology"/>
<dbReference type="PANTHER" id="PTHR23407:SF1">
    <property type="entry name" value="5-FORMYLTETRAHYDROFOLATE CYCLO-LIGASE"/>
    <property type="match status" value="1"/>
</dbReference>
<comment type="similarity">
    <text evidence="1 4">Belongs to the 5-formyltetrahydrofolate cyclo-ligase family.</text>
</comment>